<feature type="compositionally biased region" description="Basic and acidic residues" evidence="1">
    <location>
        <begin position="893"/>
        <end position="907"/>
    </location>
</feature>
<dbReference type="EMBL" id="JALLPJ020001413">
    <property type="protein sequence ID" value="KAL3764768.1"/>
    <property type="molecule type" value="Genomic_DNA"/>
</dbReference>
<feature type="compositionally biased region" description="Basic and acidic residues" evidence="1">
    <location>
        <begin position="831"/>
        <end position="845"/>
    </location>
</feature>
<feature type="compositionally biased region" description="Basic residues" evidence="1">
    <location>
        <begin position="1035"/>
        <end position="1045"/>
    </location>
</feature>
<feature type="compositionally biased region" description="Basic and acidic residues" evidence="1">
    <location>
        <begin position="1142"/>
        <end position="1151"/>
    </location>
</feature>
<protein>
    <recommendedName>
        <fullName evidence="4">C2 domain-containing protein</fullName>
    </recommendedName>
</protein>
<feature type="region of interest" description="Disordered" evidence="1">
    <location>
        <begin position="89"/>
        <end position="121"/>
    </location>
</feature>
<feature type="region of interest" description="Disordered" evidence="1">
    <location>
        <begin position="1378"/>
        <end position="1412"/>
    </location>
</feature>
<organism evidence="2 3">
    <name type="scientific">Cyclotella atomus</name>
    <dbReference type="NCBI Taxonomy" id="382360"/>
    <lineage>
        <taxon>Eukaryota</taxon>
        <taxon>Sar</taxon>
        <taxon>Stramenopiles</taxon>
        <taxon>Ochrophyta</taxon>
        <taxon>Bacillariophyta</taxon>
        <taxon>Coscinodiscophyceae</taxon>
        <taxon>Thalassiosirophycidae</taxon>
        <taxon>Stephanodiscales</taxon>
        <taxon>Stephanodiscaceae</taxon>
        <taxon>Cyclotella</taxon>
    </lineage>
</organism>
<feature type="compositionally biased region" description="Basic and acidic residues" evidence="1">
    <location>
        <begin position="651"/>
        <end position="665"/>
    </location>
</feature>
<feature type="region of interest" description="Disordered" evidence="1">
    <location>
        <begin position="253"/>
        <end position="293"/>
    </location>
</feature>
<feature type="compositionally biased region" description="Polar residues" evidence="1">
    <location>
        <begin position="1307"/>
        <end position="1330"/>
    </location>
</feature>
<feature type="compositionally biased region" description="Polar residues" evidence="1">
    <location>
        <begin position="975"/>
        <end position="1005"/>
    </location>
</feature>
<feature type="compositionally biased region" description="Basic and acidic residues" evidence="1">
    <location>
        <begin position="253"/>
        <end position="263"/>
    </location>
</feature>
<feature type="compositionally biased region" description="Polar residues" evidence="1">
    <location>
        <begin position="804"/>
        <end position="821"/>
    </location>
</feature>
<keyword evidence="3" id="KW-1185">Reference proteome</keyword>
<feature type="region of interest" description="Disordered" evidence="1">
    <location>
        <begin position="1586"/>
        <end position="1617"/>
    </location>
</feature>
<feature type="region of interest" description="Disordered" evidence="1">
    <location>
        <begin position="1249"/>
        <end position="1336"/>
    </location>
</feature>
<evidence type="ECO:0008006" key="4">
    <source>
        <dbReference type="Google" id="ProtNLM"/>
    </source>
</evidence>
<feature type="region of interest" description="Disordered" evidence="1">
    <location>
        <begin position="1"/>
        <end position="65"/>
    </location>
</feature>
<feature type="compositionally biased region" description="Basic residues" evidence="1">
    <location>
        <begin position="1391"/>
        <end position="1406"/>
    </location>
</feature>
<feature type="region of interest" description="Disordered" evidence="1">
    <location>
        <begin position="800"/>
        <end position="845"/>
    </location>
</feature>
<feature type="region of interest" description="Disordered" evidence="1">
    <location>
        <begin position="1074"/>
        <end position="1170"/>
    </location>
</feature>
<dbReference type="Proteomes" id="UP001530400">
    <property type="component" value="Unassembled WGS sequence"/>
</dbReference>
<feature type="compositionally biased region" description="Basic and acidic residues" evidence="1">
    <location>
        <begin position="1096"/>
        <end position="1108"/>
    </location>
</feature>
<feature type="compositionally biased region" description="Basic and acidic residues" evidence="1">
    <location>
        <begin position="279"/>
        <end position="293"/>
    </location>
</feature>
<evidence type="ECO:0000256" key="1">
    <source>
        <dbReference type="SAM" id="MobiDB-lite"/>
    </source>
</evidence>
<evidence type="ECO:0000313" key="3">
    <source>
        <dbReference type="Proteomes" id="UP001530400"/>
    </source>
</evidence>
<feature type="compositionally biased region" description="Basic and acidic residues" evidence="1">
    <location>
        <begin position="748"/>
        <end position="757"/>
    </location>
</feature>
<feature type="region of interest" description="Disordered" evidence="1">
    <location>
        <begin position="1182"/>
        <end position="1214"/>
    </location>
</feature>
<feature type="compositionally biased region" description="Polar residues" evidence="1">
    <location>
        <begin position="1190"/>
        <end position="1202"/>
    </location>
</feature>
<feature type="region of interest" description="Disordered" evidence="1">
    <location>
        <begin position="649"/>
        <end position="692"/>
    </location>
</feature>
<feature type="region of interest" description="Disordered" evidence="1">
    <location>
        <begin position="715"/>
        <end position="782"/>
    </location>
</feature>
<comment type="caution">
    <text evidence="2">The sequence shown here is derived from an EMBL/GenBank/DDBJ whole genome shotgun (WGS) entry which is preliminary data.</text>
</comment>
<sequence>MSEPAEAMTPTQDESPTTVTSKVPFDAPAVEPPKMEESKPSRMNFLRRSKVKSRDEDEEDDDEAEIKRLEKKVELLKKKKQLVMKIKKIERGIETGEPDSDEDTATPEKLNKQSSSPKRWPALKPRLWRRAKYDSDDELTYDDDDSPLLNRFHSALDCIESGCDPIFNEIVDLDMMCMNNTSKERDESLYTEGIEDTETVVTKIERNVAPTISAHDEEKKTDDADGLQVQVASLAAPIMILAKTVSQNLVRTDENVEESKETGEESEISQEKLASAKNEASDEKTAAHADEMDKAEDNQAGWIDRAASVFRSHSFAQKNDDNDLGLDCFAALSSQPRTETANEQSSELDAKFSKVTVTALALSGLSITSKKVGKSKNQDDVPPVQVVLSVIKNEESTPFVHIPSMSVVKDPSRATTKKNLTKYHVMGVWDIAQEDSTSKTKSSVSFSRLVGLSTLESNAKTKPDKEAEMKMSPSMIHLRICIKRDGSNELLPIGVAKVLVSGGPRNVELAVPLRPEYYKSMDELVKKLSTKPPESRWMSFKTFVLEDDEEILTCARFKGFKNESYRLEKDSFVRINLTVAPEAQDKPGPLPVSSLLTTNPFPSNNERSEPGFVPSKNDDAKSTAEGIISNAIEKPSSETEVMAEKPLLTVDESKPAEDNLEEKTKKSWFRKNKKSAEAETNEGANKAGKDDDKLAGAAFVAAAGGAAAVALTASTLTKDTSDNSDQPSTQTEVGTEEPSFTVDECNTADEKFEDKANKSWFRKNKKAAEVESNKEASKDDDKVAGAAVVGAGTAASVALTASSPIKNNGDNTEQPSTQTEVGTEEPLLTVDENKPANEKLDEKAKKSWFRKNKKAVNAESNEAASKYDDKLAGATGVGAAAAAVALAASSSIKDTEDSPEKSTKESEVGAEETSFALDESKAAEDKLDEKAKKSWFKKNKKAAEVESNESASKDGHRLAGAAVVVCGGSAAVELTASSPMKNADTISADSSKQSANPTKAPSSMQEDSDADAEETVPRNGSDLPSTETESASPSNRKKSWFKRGNKANANTNSSVMFAAAAIAGTGAVALAMAKSHEQQSYDAISDGARATADAQDELKEDTTHHETEVVDTLNEDEDSLQPVGELTATETSPNKNKRSWFKRGEKVKPEPAETSSNAQAATEPINDAGATLQKEIEVKESSFDAVATPTDVNDATPTEGVTKNSKKSWLTKSKKVKNESTKEAELSSNTSLVAAAGVVALAALELANDTVEPSDEPKQSEVDTRAPSLVDGIEAPTFKRDSASDEKLISSTEKQCEGDIAPKRSTGWFNKSCKSTKIESSQADLSTDANESGKPELLEMPTEMASPEKFEKANGIETSQASTDDAHAALETELIFQGGAADESKEQATNKSKKWGLKSLRSRKRKDSPGEVVEGNGAPLFVGAAAAAAGAAVVVGVGLKNQNIFGSDTSFEVLQSAEDERHLVVDDVEDVETPCFCNINEMMETDMPTNVAEGASCIKESDVSVASEEFEKTEDLYADDSEVQDNLIDSISVVNDMEQDDGHYDLSECSCEVCLIKRDKSYDQLEEECEGIELELKPKLEEIGCDADGQKTKTPKSLRKVSGLAGKLSRSKSRRVQ</sequence>
<feature type="compositionally biased region" description="Basic and acidic residues" evidence="1">
    <location>
        <begin position="1277"/>
        <end position="1302"/>
    </location>
</feature>
<feature type="region of interest" description="Disordered" evidence="1">
    <location>
        <begin position="888"/>
        <end position="957"/>
    </location>
</feature>
<gene>
    <name evidence="2" type="ORF">ACHAWO_009583</name>
</gene>
<evidence type="ECO:0000313" key="2">
    <source>
        <dbReference type="EMBL" id="KAL3764768.1"/>
    </source>
</evidence>
<feature type="region of interest" description="Disordered" evidence="1">
    <location>
        <begin position="975"/>
        <end position="1051"/>
    </location>
</feature>
<reference evidence="2 3" key="1">
    <citation type="submission" date="2024-10" db="EMBL/GenBank/DDBJ databases">
        <title>Updated reference genomes for cyclostephanoid diatoms.</title>
        <authorList>
            <person name="Roberts W.R."/>
            <person name="Alverson A.J."/>
        </authorList>
    </citation>
    <scope>NUCLEOTIDE SEQUENCE [LARGE SCALE GENOMIC DNA]</scope>
    <source>
        <strain evidence="2 3">AJA010-31</strain>
    </source>
</reference>
<feature type="compositionally biased region" description="Polar residues" evidence="1">
    <location>
        <begin position="9"/>
        <end position="21"/>
    </location>
</feature>
<feature type="compositionally biased region" description="Basic and acidic residues" evidence="1">
    <location>
        <begin position="1255"/>
        <end position="1264"/>
    </location>
</feature>
<feature type="compositionally biased region" description="Acidic residues" evidence="1">
    <location>
        <begin position="96"/>
        <end position="105"/>
    </location>
</feature>
<feature type="compositionally biased region" description="Basic and acidic residues" evidence="1">
    <location>
        <begin position="766"/>
        <end position="782"/>
    </location>
</feature>
<feature type="region of interest" description="Disordered" evidence="1">
    <location>
        <begin position="583"/>
        <end position="620"/>
    </location>
</feature>
<feature type="compositionally biased region" description="Polar residues" evidence="1">
    <location>
        <begin position="594"/>
        <end position="605"/>
    </location>
</feature>
<feature type="compositionally biased region" description="Basic and acidic residues" evidence="1">
    <location>
        <begin position="918"/>
        <end position="932"/>
    </location>
</feature>
<feature type="compositionally biased region" description="Polar residues" evidence="1">
    <location>
        <begin position="1022"/>
        <end position="1034"/>
    </location>
</feature>
<name>A0ABD3MPF5_9STRA</name>
<accession>A0ABD3MPF5</accession>
<proteinExistence type="predicted"/>
<feature type="compositionally biased region" description="Polar residues" evidence="1">
    <location>
        <begin position="723"/>
        <end position="733"/>
    </location>
</feature>